<reference evidence="2" key="1">
    <citation type="journal article" date="2023" name="G3 (Bethesda)">
        <title>Genome assembly and association tests identify interacting loci associated with vigor, precocity, and sex in interspecific pistachio rootstocks.</title>
        <authorList>
            <person name="Palmer W."/>
            <person name="Jacygrad E."/>
            <person name="Sagayaradj S."/>
            <person name="Cavanaugh K."/>
            <person name="Han R."/>
            <person name="Bertier L."/>
            <person name="Beede B."/>
            <person name="Kafkas S."/>
            <person name="Golino D."/>
            <person name="Preece J."/>
            <person name="Michelmore R."/>
        </authorList>
    </citation>
    <scope>NUCLEOTIDE SEQUENCE [LARGE SCALE GENOMIC DNA]</scope>
</reference>
<proteinExistence type="predicted"/>
<gene>
    <name evidence="1" type="ORF">Pint_10333</name>
</gene>
<dbReference type="EMBL" id="CM047747">
    <property type="protein sequence ID" value="KAJ0018912.1"/>
    <property type="molecule type" value="Genomic_DNA"/>
</dbReference>
<keyword evidence="2" id="KW-1185">Reference proteome</keyword>
<name>A0ACC0XLH4_9ROSI</name>
<comment type="caution">
    <text evidence="1">The sequence shown here is derived from an EMBL/GenBank/DDBJ whole genome shotgun (WGS) entry which is preliminary data.</text>
</comment>
<organism evidence="1 2">
    <name type="scientific">Pistacia integerrima</name>
    <dbReference type="NCBI Taxonomy" id="434235"/>
    <lineage>
        <taxon>Eukaryota</taxon>
        <taxon>Viridiplantae</taxon>
        <taxon>Streptophyta</taxon>
        <taxon>Embryophyta</taxon>
        <taxon>Tracheophyta</taxon>
        <taxon>Spermatophyta</taxon>
        <taxon>Magnoliopsida</taxon>
        <taxon>eudicotyledons</taxon>
        <taxon>Gunneridae</taxon>
        <taxon>Pentapetalae</taxon>
        <taxon>rosids</taxon>
        <taxon>malvids</taxon>
        <taxon>Sapindales</taxon>
        <taxon>Anacardiaceae</taxon>
        <taxon>Pistacia</taxon>
    </lineage>
</organism>
<evidence type="ECO:0000313" key="2">
    <source>
        <dbReference type="Proteomes" id="UP001163603"/>
    </source>
</evidence>
<sequence>MVLLLNLNITQLLQIFPLEISPALSMGCTGSTRAKGDESAKKIRKPKPWKHSEPITRTQLMQLRDEFWDTAPHYGGRKGMVP</sequence>
<protein>
    <submittedName>
        <fullName evidence="1">Uncharacterized protein</fullName>
    </submittedName>
</protein>
<dbReference type="Proteomes" id="UP001163603">
    <property type="component" value="Chromosome 12"/>
</dbReference>
<evidence type="ECO:0000313" key="1">
    <source>
        <dbReference type="EMBL" id="KAJ0018912.1"/>
    </source>
</evidence>
<accession>A0ACC0XLH4</accession>